<organism evidence="2 3">
    <name type="scientific">Trichonephila clavata</name>
    <name type="common">Joro spider</name>
    <name type="synonym">Nephila clavata</name>
    <dbReference type="NCBI Taxonomy" id="2740835"/>
    <lineage>
        <taxon>Eukaryota</taxon>
        <taxon>Metazoa</taxon>
        <taxon>Ecdysozoa</taxon>
        <taxon>Arthropoda</taxon>
        <taxon>Chelicerata</taxon>
        <taxon>Arachnida</taxon>
        <taxon>Araneae</taxon>
        <taxon>Araneomorphae</taxon>
        <taxon>Entelegynae</taxon>
        <taxon>Araneoidea</taxon>
        <taxon>Nephilidae</taxon>
        <taxon>Trichonephila</taxon>
    </lineage>
</organism>
<comment type="caution">
    <text evidence="2">The sequence shown here is derived from an EMBL/GenBank/DDBJ whole genome shotgun (WGS) entry which is preliminary data.</text>
</comment>
<keyword evidence="3" id="KW-1185">Reference proteome</keyword>
<gene>
    <name evidence="2" type="ORF">TNCT_511351</name>
</gene>
<evidence type="ECO:0000256" key="1">
    <source>
        <dbReference type="SAM" id="MobiDB-lite"/>
    </source>
</evidence>
<protein>
    <submittedName>
        <fullName evidence="2">Uncharacterized protein</fullName>
    </submittedName>
</protein>
<evidence type="ECO:0000313" key="2">
    <source>
        <dbReference type="EMBL" id="GFQ67007.1"/>
    </source>
</evidence>
<proteinExistence type="predicted"/>
<dbReference type="Proteomes" id="UP000887116">
    <property type="component" value="Unassembled WGS sequence"/>
</dbReference>
<feature type="compositionally biased region" description="Basic residues" evidence="1">
    <location>
        <begin position="37"/>
        <end position="54"/>
    </location>
</feature>
<dbReference type="AlphaFoldDB" id="A0A8X6H4L7"/>
<sequence>MSLKTIMMFSAMNMCLPEEENISSDEDTVSNYPVQRISRKTTSGKKKQCVRKRNKLSDSSPYEMNSGTSVPNGGTC</sequence>
<evidence type="ECO:0000313" key="3">
    <source>
        <dbReference type="Proteomes" id="UP000887116"/>
    </source>
</evidence>
<reference evidence="2" key="1">
    <citation type="submission" date="2020-07" db="EMBL/GenBank/DDBJ databases">
        <title>Multicomponent nature underlies the extraordinary mechanical properties of spider dragline silk.</title>
        <authorList>
            <person name="Kono N."/>
            <person name="Nakamura H."/>
            <person name="Mori M."/>
            <person name="Yoshida Y."/>
            <person name="Ohtoshi R."/>
            <person name="Malay A.D."/>
            <person name="Moran D.A.P."/>
            <person name="Tomita M."/>
            <person name="Numata K."/>
            <person name="Arakawa K."/>
        </authorList>
    </citation>
    <scope>NUCLEOTIDE SEQUENCE</scope>
</reference>
<accession>A0A8X6H4L7</accession>
<name>A0A8X6H4L7_TRICU</name>
<dbReference type="EMBL" id="BMAO01030296">
    <property type="protein sequence ID" value="GFQ67007.1"/>
    <property type="molecule type" value="Genomic_DNA"/>
</dbReference>
<feature type="compositionally biased region" description="Polar residues" evidence="1">
    <location>
        <begin position="57"/>
        <end position="76"/>
    </location>
</feature>
<feature type="region of interest" description="Disordered" evidence="1">
    <location>
        <begin position="22"/>
        <end position="76"/>
    </location>
</feature>